<dbReference type="InterPro" id="IPR005311">
    <property type="entry name" value="PBP_dimer"/>
</dbReference>
<feature type="domain" description="Penicillin-binding protein dimerisation" evidence="6">
    <location>
        <begin position="57"/>
        <end position="224"/>
    </location>
</feature>
<dbReference type="Proteomes" id="UP000030008">
    <property type="component" value="Unassembled WGS sequence"/>
</dbReference>
<organism evidence="8 9">
    <name type="scientific">Clostridium innocuum</name>
    <dbReference type="NCBI Taxonomy" id="1522"/>
    <lineage>
        <taxon>Bacteria</taxon>
        <taxon>Bacillati</taxon>
        <taxon>Bacillota</taxon>
        <taxon>Clostridia</taxon>
        <taxon>Eubacteriales</taxon>
        <taxon>Clostridiaceae</taxon>
        <taxon>Clostridium</taxon>
    </lineage>
</organism>
<dbReference type="Gene3D" id="2.20.70.70">
    <property type="match status" value="1"/>
</dbReference>
<evidence type="ECO:0000313" key="8">
    <source>
        <dbReference type="EMBL" id="KGJ51373.1"/>
    </source>
</evidence>
<evidence type="ECO:0000259" key="5">
    <source>
        <dbReference type="Pfam" id="PF00905"/>
    </source>
</evidence>
<dbReference type="GO" id="GO:0071555">
    <property type="term" value="P:cell wall organization"/>
    <property type="evidence" value="ECO:0007669"/>
    <property type="project" value="TreeGrafter"/>
</dbReference>
<gene>
    <name evidence="8" type="ORF">CIAN88_20565</name>
</gene>
<dbReference type="CDD" id="cd06576">
    <property type="entry name" value="PASTA_Pbp2x-like_1"/>
    <property type="match status" value="1"/>
</dbReference>
<dbReference type="GO" id="GO:0008658">
    <property type="term" value="F:penicillin binding"/>
    <property type="evidence" value="ECO:0007669"/>
    <property type="project" value="InterPro"/>
</dbReference>
<dbReference type="InterPro" id="IPR005543">
    <property type="entry name" value="PASTA_dom"/>
</dbReference>
<dbReference type="PANTHER" id="PTHR30627">
    <property type="entry name" value="PEPTIDOGLYCAN D,D-TRANSPEPTIDASE"/>
    <property type="match status" value="1"/>
</dbReference>
<evidence type="ECO:0000256" key="4">
    <source>
        <dbReference type="SAM" id="Phobius"/>
    </source>
</evidence>
<feature type="transmembrane region" description="Helical" evidence="4">
    <location>
        <begin position="7"/>
        <end position="28"/>
    </location>
</feature>
<dbReference type="PANTHER" id="PTHR30627:SF26">
    <property type="entry name" value="PENICILLIN-BINDING PROTEIN 2B"/>
    <property type="match status" value="1"/>
</dbReference>
<dbReference type="GO" id="GO:0005886">
    <property type="term" value="C:plasma membrane"/>
    <property type="evidence" value="ECO:0007669"/>
    <property type="project" value="TreeGrafter"/>
</dbReference>
<keyword evidence="4" id="KW-0812">Transmembrane</keyword>
<dbReference type="Pfam" id="PF03717">
    <property type="entry name" value="PBP_dimer"/>
    <property type="match status" value="1"/>
</dbReference>
<feature type="domain" description="PASTA" evidence="7">
    <location>
        <begin position="669"/>
        <end position="721"/>
    </location>
</feature>
<name>A0A099I3F4_CLOIN</name>
<dbReference type="SUPFAM" id="SSF56601">
    <property type="entry name" value="beta-lactamase/transpeptidase-like"/>
    <property type="match status" value="1"/>
</dbReference>
<evidence type="ECO:0000256" key="3">
    <source>
        <dbReference type="ARBA" id="ARBA00023136"/>
    </source>
</evidence>
<dbReference type="AlphaFoldDB" id="A0A099I3F4"/>
<keyword evidence="4" id="KW-1133">Transmembrane helix</keyword>
<proteinExistence type="inferred from homology"/>
<dbReference type="RefSeq" id="WP_044907890.1">
    <property type="nucleotide sequence ID" value="NZ_JQIF01000113.1"/>
</dbReference>
<dbReference type="InterPro" id="IPR036138">
    <property type="entry name" value="PBP_dimer_sf"/>
</dbReference>
<dbReference type="InterPro" id="IPR012338">
    <property type="entry name" value="Beta-lactam/transpept-like"/>
</dbReference>
<comment type="similarity">
    <text evidence="2">Belongs to the transpeptidase family.</text>
</comment>
<dbReference type="CDD" id="cd06575">
    <property type="entry name" value="PASTA_Pbp2x-like_2"/>
    <property type="match status" value="1"/>
</dbReference>
<feature type="domain" description="Penicillin-binding protein transpeptidase" evidence="5">
    <location>
        <begin position="271"/>
        <end position="583"/>
    </location>
</feature>
<reference evidence="8 9" key="1">
    <citation type="submission" date="2014-08" db="EMBL/GenBank/DDBJ databases">
        <title>Clostridium innocuum, an unnegligible vancomycin-resistant pathogen causing extra-intestinal infections.</title>
        <authorList>
            <person name="Feng Y."/>
            <person name="Chiu C.-H."/>
        </authorList>
    </citation>
    <scope>NUCLEOTIDE SEQUENCE [LARGE SCALE GENOMIC DNA]</scope>
    <source>
        <strain evidence="8 9">AN88</strain>
    </source>
</reference>
<dbReference type="Pfam" id="PF03793">
    <property type="entry name" value="PASTA"/>
    <property type="match status" value="1"/>
</dbReference>
<dbReference type="Pfam" id="PF00905">
    <property type="entry name" value="Transpeptidase"/>
    <property type="match status" value="1"/>
</dbReference>
<dbReference type="EMBL" id="JQIF01000113">
    <property type="protein sequence ID" value="KGJ51373.1"/>
    <property type="molecule type" value="Genomic_DNA"/>
</dbReference>
<dbReference type="Gene3D" id="3.90.1310.10">
    <property type="entry name" value="Penicillin-binding protein 2a (Domain 2)"/>
    <property type="match status" value="1"/>
</dbReference>
<protein>
    <submittedName>
        <fullName evidence="8">Penicillin-binding protein</fullName>
    </submittedName>
</protein>
<keyword evidence="3 4" id="KW-0472">Membrane</keyword>
<evidence type="ECO:0000256" key="2">
    <source>
        <dbReference type="ARBA" id="ARBA00007171"/>
    </source>
</evidence>
<evidence type="ECO:0000256" key="1">
    <source>
        <dbReference type="ARBA" id="ARBA00004370"/>
    </source>
</evidence>
<sequence length="722" mass="80647">MKRSNRTLVMMLMAMGCITLLILSNVLYTMTSARHFRTGMNVKEYKDGDIVKTEVLKAKRGSILDRSGEILAKDEDTYTIIAVLSKTRKDIGNQPAYVQDIDKTARLLAPKLGLEEAFLRKKLQDARNSNMYQTEFGEKGKYLSNSVKESIAALKLPGIEFQSSVKRTYPNSVFASHLLGFAQYDEAKKKITGQIGLEAALDEELSGTNGSKEYQKDADGNPLPGTEYTKAYAKDGDNVVLTLDRNVQQTLQSSLDKSVKKTSGGVRGWGIVMEVKTGKILGWASSPSFNLNSRDDIKDYVDLPSDFLYEPGSVMKGITYAAAVDSGHYPYNKTFDSDVYHFVEDSKGNIHRTNNANDQAIYDAEQYKHGTISFDKGFVLSSNIGICELLASYMEPSIYKEYLEKFGFLKSVNTPYLSNKPGEMQFTYALEKLSTGFGQAINVNALQMAQAFSAIFNDGTMMRPYVVDRIERSNGTVVKQYEPKAVGKPISEKTSAYIQKLMKRVVDDKDGTARMYRMEDVDIIAKTGTGQVYGKQGYDRSLYTNSIMMAAPAKNPKVMVYYAFQASDYLNYDREPAKEVMRSALVAANITADKASLNEEKAYKDFRETQMPVLRNHSLSYALDKLKDTHTEQIIIGDGSEVMEQFPQPKETIISNQRVFLLSNGSRLTMPDMTGWTKKDITAFWKLTHIAVEMDGTGMVASQNIKAGKAINKDTVIQVTMK</sequence>
<accession>A0A099I3F4</accession>
<dbReference type="Gene3D" id="3.40.710.10">
    <property type="entry name" value="DD-peptidase/beta-lactamase superfamily"/>
    <property type="match status" value="1"/>
</dbReference>
<dbReference type="PROSITE" id="PS51257">
    <property type="entry name" value="PROKAR_LIPOPROTEIN"/>
    <property type="match status" value="1"/>
</dbReference>
<dbReference type="Gene3D" id="3.30.70.2110">
    <property type="match status" value="1"/>
</dbReference>
<evidence type="ECO:0000259" key="6">
    <source>
        <dbReference type="Pfam" id="PF03717"/>
    </source>
</evidence>
<dbReference type="SUPFAM" id="SSF56519">
    <property type="entry name" value="Penicillin binding protein dimerisation domain"/>
    <property type="match status" value="1"/>
</dbReference>
<comment type="caution">
    <text evidence="8">The sequence shown here is derived from an EMBL/GenBank/DDBJ whole genome shotgun (WGS) entry which is preliminary data.</text>
</comment>
<dbReference type="InterPro" id="IPR001460">
    <property type="entry name" value="PCN-bd_Tpept"/>
</dbReference>
<comment type="subcellular location">
    <subcellularLocation>
        <location evidence="1">Membrane</location>
    </subcellularLocation>
</comment>
<dbReference type="SUPFAM" id="SSF54184">
    <property type="entry name" value="Penicillin-binding protein 2x (pbp-2x), c-terminal domain"/>
    <property type="match status" value="2"/>
</dbReference>
<evidence type="ECO:0000259" key="7">
    <source>
        <dbReference type="Pfam" id="PF03793"/>
    </source>
</evidence>
<evidence type="ECO:0000313" key="9">
    <source>
        <dbReference type="Proteomes" id="UP000030008"/>
    </source>
</evidence>
<dbReference type="InterPro" id="IPR050515">
    <property type="entry name" value="Beta-lactam/transpept"/>
</dbReference>